<organism evidence="2 3">
    <name type="scientific">Paraburkholderia pallida</name>
    <dbReference type="NCBI Taxonomy" id="2547399"/>
    <lineage>
        <taxon>Bacteria</taxon>
        <taxon>Pseudomonadati</taxon>
        <taxon>Pseudomonadota</taxon>
        <taxon>Betaproteobacteria</taxon>
        <taxon>Burkholderiales</taxon>
        <taxon>Burkholderiaceae</taxon>
        <taxon>Paraburkholderia</taxon>
    </lineage>
</organism>
<keyword evidence="2" id="KW-0378">Hydrolase</keyword>
<evidence type="ECO:0000259" key="1">
    <source>
        <dbReference type="Pfam" id="PF01738"/>
    </source>
</evidence>
<dbReference type="InterPro" id="IPR002925">
    <property type="entry name" value="Dienelactn_hydro"/>
</dbReference>
<dbReference type="PANTHER" id="PTHR46623:SF6">
    <property type="entry name" value="ALPHA_BETA-HYDROLASES SUPERFAMILY PROTEIN"/>
    <property type="match status" value="1"/>
</dbReference>
<feature type="domain" description="Dienelactone hydrolase" evidence="1">
    <location>
        <begin position="29"/>
        <end position="237"/>
    </location>
</feature>
<evidence type="ECO:0000313" key="3">
    <source>
        <dbReference type="Proteomes" id="UP000295727"/>
    </source>
</evidence>
<name>A0A4P7D8B6_9BURK</name>
<dbReference type="KEGG" id="ppai:E1956_38405"/>
<dbReference type="AlphaFoldDB" id="A0A4P7D8B6"/>
<dbReference type="EMBL" id="CP038151">
    <property type="protein sequence ID" value="QBR03054.1"/>
    <property type="molecule type" value="Genomic_DNA"/>
</dbReference>
<dbReference type="InterPro" id="IPR029058">
    <property type="entry name" value="AB_hydrolase_fold"/>
</dbReference>
<dbReference type="Gene3D" id="3.40.50.1820">
    <property type="entry name" value="alpha/beta hydrolase"/>
    <property type="match status" value="1"/>
</dbReference>
<accession>A0A4P7D8B6</accession>
<dbReference type="SUPFAM" id="SSF53474">
    <property type="entry name" value="alpha/beta-Hydrolases"/>
    <property type="match status" value="1"/>
</dbReference>
<dbReference type="PANTHER" id="PTHR46623">
    <property type="entry name" value="CARBOXYMETHYLENEBUTENOLIDASE-RELATED"/>
    <property type="match status" value="1"/>
</dbReference>
<proteinExistence type="predicted"/>
<dbReference type="RefSeq" id="WP_134758561.1">
    <property type="nucleotide sequence ID" value="NZ_CP038151.1"/>
</dbReference>
<evidence type="ECO:0000313" key="2">
    <source>
        <dbReference type="EMBL" id="QBR03054.1"/>
    </source>
</evidence>
<dbReference type="Proteomes" id="UP000295727">
    <property type="component" value="Chromosome 4"/>
</dbReference>
<dbReference type="OrthoDB" id="62567at2"/>
<sequence>MNTAQFPLGWHTVDQDRNIEAFCVGPTEGEHDAPRGTVLLLQEIFGVNAAIRTIATKLSEKGYIVVCADVFGHVERRVDLGYTEADRKRGFALMQAYDPEMALDHCNAIVQWARHLPGSNGKLAVVGFCIGGLLALRYAARFQCDAAVSFYGVRVHEHLDELRAIDCPLQYHVGEEDTHILPEHRDIVAQAVSGMENASVFTYAGAKHGFFNPLREEAFNRDAFLAADERMLSLLARSLR</sequence>
<gene>
    <name evidence="2" type="ORF">E1956_38405</name>
</gene>
<dbReference type="InterPro" id="IPR051049">
    <property type="entry name" value="Dienelactone_hydrolase-like"/>
</dbReference>
<protein>
    <submittedName>
        <fullName evidence="2">Dienelactone hydrolase family protein</fullName>
    </submittedName>
</protein>
<dbReference type="GO" id="GO:0016787">
    <property type="term" value="F:hydrolase activity"/>
    <property type="evidence" value="ECO:0007669"/>
    <property type="project" value="UniProtKB-KW"/>
</dbReference>
<keyword evidence="3" id="KW-1185">Reference proteome</keyword>
<reference evidence="2 3" key="1">
    <citation type="submission" date="2019-03" db="EMBL/GenBank/DDBJ databases">
        <title>Paraburkholderia sp. 7MH5, isolated from subtropical forest soil.</title>
        <authorList>
            <person name="Gao Z.-H."/>
            <person name="Qiu L.-H."/>
        </authorList>
    </citation>
    <scope>NUCLEOTIDE SEQUENCE [LARGE SCALE GENOMIC DNA]</scope>
    <source>
        <strain evidence="2 3">7MH5</strain>
    </source>
</reference>
<dbReference type="Pfam" id="PF01738">
    <property type="entry name" value="DLH"/>
    <property type="match status" value="1"/>
</dbReference>